<dbReference type="InterPro" id="IPR027417">
    <property type="entry name" value="P-loop_NTPase"/>
</dbReference>
<dbReference type="InterPro" id="IPR037257">
    <property type="entry name" value="T2SS_E_N_sf"/>
</dbReference>
<keyword evidence="3" id="KW-0067">ATP-binding</keyword>
<dbReference type="SUPFAM" id="SSF52540">
    <property type="entry name" value="P-loop containing nucleoside triphosphate hydrolases"/>
    <property type="match status" value="1"/>
</dbReference>
<dbReference type="Pfam" id="PF05157">
    <property type="entry name" value="MshEN"/>
    <property type="match status" value="1"/>
</dbReference>
<evidence type="ECO:0000259" key="5">
    <source>
        <dbReference type="PROSITE" id="PS00662"/>
    </source>
</evidence>
<dbReference type="CDD" id="cd01129">
    <property type="entry name" value="PulE-GspE-like"/>
    <property type="match status" value="1"/>
</dbReference>
<dbReference type="AlphaFoldDB" id="A0A412IVA0"/>
<dbReference type="PANTHER" id="PTHR30258:SF1">
    <property type="entry name" value="PROTEIN TRANSPORT PROTEIN HOFB HOMOLOG"/>
    <property type="match status" value="1"/>
</dbReference>
<name>A0A412IVA0_9FIRM</name>
<proteinExistence type="inferred from homology"/>
<feature type="compositionally biased region" description="Acidic residues" evidence="4">
    <location>
        <begin position="171"/>
        <end position="181"/>
    </location>
</feature>
<feature type="region of interest" description="Disordered" evidence="4">
    <location>
        <begin position="160"/>
        <end position="181"/>
    </location>
</feature>
<evidence type="ECO:0000256" key="2">
    <source>
        <dbReference type="ARBA" id="ARBA00022741"/>
    </source>
</evidence>
<dbReference type="InterPro" id="IPR007831">
    <property type="entry name" value="T2SS_GspE_N"/>
</dbReference>
<feature type="domain" description="Bacterial type II secretion system protein E" evidence="5">
    <location>
        <begin position="386"/>
        <end position="400"/>
    </location>
</feature>
<gene>
    <name evidence="6" type="ORF">DWX94_01245</name>
</gene>
<evidence type="ECO:0000313" key="6">
    <source>
        <dbReference type="EMBL" id="RGS44052.1"/>
    </source>
</evidence>
<organism evidence="6 7">
    <name type="scientific">Coprococcus eutactus</name>
    <dbReference type="NCBI Taxonomy" id="33043"/>
    <lineage>
        <taxon>Bacteria</taxon>
        <taxon>Bacillati</taxon>
        <taxon>Bacillota</taxon>
        <taxon>Clostridia</taxon>
        <taxon>Lachnospirales</taxon>
        <taxon>Lachnospiraceae</taxon>
        <taxon>Coprococcus</taxon>
    </lineage>
</organism>
<comment type="similarity">
    <text evidence="1">Belongs to the GSP E family.</text>
</comment>
<dbReference type="FunFam" id="3.40.50.300:FF:000398">
    <property type="entry name" value="Type IV pilus assembly ATPase PilB"/>
    <property type="match status" value="1"/>
</dbReference>
<dbReference type="EMBL" id="QRVK01000002">
    <property type="protein sequence ID" value="RGS44052.1"/>
    <property type="molecule type" value="Genomic_DNA"/>
</dbReference>
<dbReference type="OrthoDB" id="9808272at2"/>
<reference evidence="6 7" key="1">
    <citation type="submission" date="2018-08" db="EMBL/GenBank/DDBJ databases">
        <title>A genome reference for cultivated species of the human gut microbiota.</title>
        <authorList>
            <person name="Zou Y."/>
            <person name="Xue W."/>
            <person name="Luo G."/>
        </authorList>
    </citation>
    <scope>NUCLEOTIDE SEQUENCE [LARGE SCALE GENOMIC DNA]</scope>
    <source>
        <strain evidence="6 7">AF22-21</strain>
    </source>
</reference>
<dbReference type="GO" id="GO:0016887">
    <property type="term" value="F:ATP hydrolysis activity"/>
    <property type="evidence" value="ECO:0007669"/>
    <property type="project" value="TreeGrafter"/>
</dbReference>
<evidence type="ECO:0000256" key="4">
    <source>
        <dbReference type="SAM" id="MobiDB-lite"/>
    </source>
</evidence>
<dbReference type="PROSITE" id="PS00662">
    <property type="entry name" value="T2SP_E"/>
    <property type="match status" value="1"/>
</dbReference>
<dbReference type="Gene3D" id="3.30.450.90">
    <property type="match status" value="1"/>
</dbReference>
<dbReference type="GO" id="GO:0005886">
    <property type="term" value="C:plasma membrane"/>
    <property type="evidence" value="ECO:0007669"/>
    <property type="project" value="TreeGrafter"/>
</dbReference>
<sequence>MRLSVGRKKIRIGDVLVAAGAITEEQLQEGLAKQKETGRKLGNALVDLGFISNDMLITVLTTQLGIDYIELKGAKIEDKVIHMVPESMVTKYQAIPIEVDPDNPNILKVAMADPMDIMAMDDIGLVTNLQVEPMLASEEGIKNAIDKYYGSAQAMEAAEAYRQEQQSALGGDDEDNSNDEVDNSPIVLLVKQIIEGGVRQRASDIHIEALENSVRVRYRIDGALKQVMSYDLSILAGITARIKIIGGMDIAEKRKPQDGRITIMVDRREFDVRVSILPTVFGEKTVMRLTSKDGLTKPKSALGFDAEQEKVFDNILSNPHGIILVTGPTGSGKSTTLYTSLSELNTEDVNIITVEDPVEANINGINQVQVNNKADMTFAAALRSILRQDPDIIMIGEIRDGETAGIAVQAAITGHLVVSTLHTNSAASTITRLIDMGIESYIAGDAVVGVIAQRLVRRLCTTCKQPRLVEDEERAQLGISADEEDVIIYEPQGCPLCNDTGYAGRIGVYEMMPVSRELQAVIASGATADVIEKQALKEGMLTLKMGAAKHVLDGITSIAEMNKIVHSTVTVAEGVDMGEL</sequence>
<comment type="caution">
    <text evidence="6">The sequence shown here is derived from an EMBL/GenBank/DDBJ whole genome shotgun (WGS) entry which is preliminary data.</text>
</comment>
<evidence type="ECO:0000256" key="1">
    <source>
        <dbReference type="ARBA" id="ARBA00006611"/>
    </source>
</evidence>
<dbReference type="Gene3D" id="3.30.300.160">
    <property type="entry name" value="Type II secretion system, protein E, N-terminal domain"/>
    <property type="match status" value="1"/>
</dbReference>
<dbReference type="PANTHER" id="PTHR30258">
    <property type="entry name" value="TYPE II SECRETION SYSTEM PROTEIN GSPE-RELATED"/>
    <property type="match status" value="1"/>
</dbReference>
<dbReference type="SUPFAM" id="SSF160246">
    <property type="entry name" value="EspE N-terminal domain-like"/>
    <property type="match status" value="1"/>
</dbReference>
<protein>
    <submittedName>
        <fullName evidence="6">Type II secretion system protein GspE</fullName>
    </submittedName>
</protein>
<dbReference type="FunFam" id="3.30.300.160:FF:000002">
    <property type="entry name" value="Type II secretion system protein E"/>
    <property type="match status" value="1"/>
</dbReference>
<dbReference type="Proteomes" id="UP000283295">
    <property type="component" value="Unassembled WGS sequence"/>
</dbReference>
<dbReference type="Pfam" id="PF00437">
    <property type="entry name" value="T2SSE"/>
    <property type="match status" value="1"/>
</dbReference>
<dbReference type="GO" id="GO:0005524">
    <property type="term" value="F:ATP binding"/>
    <property type="evidence" value="ECO:0007669"/>
    <property type="project" value="UniProtKB-KW"/>
</dbReference>
<keyword evidence="2" id="KW-0547">Nucleotide-binding</keyword>
<evidence type="ECO:0000313" key="7">
    <source>
        <dbReference type="Proteomes" id="UP000283295"/>
    </source>
</evidence>
<dbReference type="InterPro" id="IPR001482">
    <property type="entry name" value="T2SS/T4SS_dom"/>
</dbReference>
<evidence type="ECO:0000256" key="3">
    <source>
        <dbReference type="ARBA" id="ARBA00022840"/>
    </source>
</evidence>
<accession>A0A412IVA0</accession>
<dbReference type="Gene3D" id="3.40.50.300">
    <property type="entry name" value="P-loop containing nucleotide triphosphate hydrolases"/>
    <property type="match status" value="1"/>
</dbReference>